<protein>
    <recommendedName>
        <fullName evidence="10 11">UDP-N-acetylmuramoyl-tripeptide--D-alanyl-D-alanine ligase</fullName>
        <ecNumber evidence="10 11">6.3.2.10</ecNumber>
    </recommendedName>
    <alternativeName>
        <fullName evidence="10">D-alanyl-D-alanine-adding enzyme</fullName>
    </alternativeName>
</protein>
<evidence type="ECO:0000256" key="5">
    <source>
        <dbReference type="ARBA" id="ARBA00022840"/>
    </source>
</evidence>
<keyword evidence="5 10" id="KW-0067">ATP-binding</keyword>
<keyword evidence="15" id="KW-1185">Reference proteome</keyword>
<dbReference type="NCBIfam" id="TIGR01143">
    <property type="entry name" value="murF"/>
    <property type="match status" value="1"/>
</dbReference>
<keyword evidence="7 10" id="KW-0573">Peptidoglycan synthesis</keyword>
<dbReference type="InterPro" id="IPR004101">
    <property type="entry name" value="Mur_ligase_C"/>
</dbReference>
<comment type="similarity">
    <text evidence="10">Belongs to the MurCDEF family. MurF subfamily.</text>
</comment>
<organism evidence="14 15">
    <name type="scientific">Lapidilactobacillus achengensis</name>
    <dbReference type="NCBI Taxonomy" id="2486000"/>
    <lineage>
        <taxon>Bacteria</taxon>
        <taxon>Bacillati</taxon>
        <taxon>Bacillota</taxon>
        <taxon>Bacilli</taxon>
        <taxon>Lactobacillales</taxon>
        <taxon>Lactobacillaceae</taxon>
        <taxon>Lapidilactobacillus</taxon>
    </lineage>
</organism>
<gene>
    <name evidence="10 14" type="primary">murF</name>
    <name evidence="14" type="ORF">ACFQHW_11440</name>
</gene>
<comment type="caution">
    <text evidence="14">The sequence shown here is derived from an EMBL/GenBank/DDBJ whole genome shotgun (WGS) entry which is preliminary data.</text>
</comment>
<dbReference type="RefSeq" id="WP_125597060.1">
    <property type="nucleotide sequence ID" value="NZ_JBHSSM010000024.1"/>
</dbReference>
<evidence type="ECO:0000259" key="13">
    <source>
        <dbReference type="Pfam" id="PF08245"/>
    </source>
</evidence>
<dbReference type="PANTHER" id="PTHR43024:SF1">
    <property type="entry name" value="UDP-N-ACETYLMURAMOYL-TRIPEPTIDE--D-ALANYL-D-ALANINE LIGASE"/>
    <property type="match status" value="1"/>
</dbReference>
<dbReference type="InterPro" id="IPR035911">
    <property type="entry name" value="MurE/MurF_N"/>
</dbReference>
<dbReference type="Pfam" id="PF08245">
    <property type="entry name" value="Mur_ligase_M"/>
    <property type="match status" value="1"/>
</dbReference>
<keyword evidence="1 10" id="KW-0963">Cytoplasm</keyword>
<evidence type="ECO:0000256" key="6">
    <source>
        <dbReference type="ARBA" id="ARBA00022960"/>
    </source>
</evidence>
<dbReference type="InterPro" id="IPR036615">
    <property type="entry name" value="Mur_ligase_C_dom_sf"/>
</dbReference>
<keyword evidence="2 10" id="KW-0436">Ligase</keyword>
<feature type="domain" description="Mur ligase C-terminal" evidence="12">
    <location>
        <begin position="318"/>
        <end position="444"/>
    </location>
</feature>
<dbReference type="GO" id="GO:0047480">
    <property type="term" value="F:UDP-N-acetylmuramoyl-tripeptide-D-alanyl-D-alanine ligase activity"/>
    <property type="evidence" value="ECO:0007669"/>
    <property type="project" value="UniProtKB-EC"/>
</dbReference>
<keyword evidence="9 10" id="KW-0961">Cell wall biogenesis/degradation</keyword>
<accession>A0ABW1UQF0</accession>
<dbReference type="SUPFAM" id="SSF53244">
    <property type="entry name" value="MurD-like peptide ligases, peptide-binding domain"/>
    <property type="match status" value="1"/>
</dbReference>
<feature type="binding site" evidence="10">
    <location>
        <begin position="114"/>
        <end position="120"/>
    </location>
    <ligand>
        <name>ATP</name>
        <dbReference type="ChEBI" id="CHEBI:30616"/>
    </ligand>
</feature>
<evidence type="ECO:0000313" key="14">
    <source>
        <dbReference type="EMBL" id="MFC6316179.1"/>
    </source>
</evidence>
<keyword evidence="8 10" id="KW-0131">Cell cycle</keyword>
<proteinExistence type="inferred from homology"/>
<evidence type="ECO:0000256" key="11">
    <source>
        <dbReference type="RuleBase" id="RU004136"/>
    </source>
</evidence>
<dbReference type="InterPro" id="IPR013221">
    <property type="entry name" value="Mur_ligase_cen"/>
</dbReference>
<reference evidence="15" key="1">
    <citation type="journal article" date="2019" name="Int. J. Syst. Evol. Microbiol.">
        <title>The Global Catalogue of Microorganisms (GCM) 10K type strain sequencing project: providing services to taxonomists for standard genome sequencing and annotation.</title>
        <authorList>
            <consortium name="The Broad Institute Genomics Platform"/>
            <consortium name="The Broad Institute Genome Sequencing Center for Infectious Disease"/>
            <person name="Wu L."/>
            <person name="Ma J."/>
        </authorList>
    </citation>
    <scope>NUCLEOTIDE SEQUENCE [LARGE SCALE GENOMIC DNA]</scope>
    <source>
        <strain evidence="15">CCM 8897</strain>
    </source>
</reference>
<dbReference type="PANTHER" id="PTHR43024">
    <property type="entry name" value="UDP-N-ACETYLMURAMOYL-TRIPEPTIDE--D-ALANYL-D-ALANINE LIGASE"/>
    <property type="match status" value="1"/>
</dbReference>
<dbReference type="InterPro" id="IPR051046">
    <property type="entry name" value="MurCDEF_CellWall_CoF430Synth"/>
</dbReference>
<dbReference type="HAMAP" id="MF_02019">
    <property type="entry name" value="MurF"/>
    <property type="match status" value="1"/>
</dbReference>
<evidence type="ECO:0000313" key="15">
    <source>
        <dbReference type="Proteomes" id="UP001596310"/>
    </source>
</evidence>
<evidence type="ECO:0000256" key="10">
    <source>
        <dbReference type="HAMAP-Rule" id="MF_02019"/>
    </source>
</evidence>
<comment type="subcellular location">
    <subcellularLocation>
        <location evidence="10 11">Cytoplasm</location>
    </subcellularLocation>
</comment>
<comment type="pathway">
    <text evidence="10 11">Cell wall biogenesis; peptidoglycan biosynthesis.</text>
</comment>
<dbReference type="Gene3D" id="3.90.190.20">
    <property type="entry name" value="Mur ligase, C-terminal domain"/>
    <property type="match status" value="1"/>
</dbReference>
<dbReference type="InterPro" id="IPR036565">
    <property type="entry name" value="Mur-like_cat_sf"/>
</dbReference>
<evidence type="ECO:0000256" key="1">
    <source>
        <dbReference type="ARBA" id="ARBA00022490"/>
    </source>
</evidence>
<comment type="function">
    <text evidence="10 11">Involved in cell wall formation. Catalyzes the final step in the synthesis of UDP-N-acetylmuramoyl-pentapeptide, the precursor of murein.</text>
</comment>
<dbReference type="Pfam" id="PF02875">
    <property type="entry name" value="Mur_ligase_C"/>
    <property type="match status" value="1"/>
</dbReference>
<evidence type="ECO:0000256" key="2">
    <source>
        <dbReference type="ARBA" id="ARBA00022598"/>
    </source>
</evidence>
<comment type="catalytic activity">
    <reaction evidence="11">
        <text>D-alanyl-D-alanine + UDP-N-acetyl-alpha-D-muramoyl-L-alanyl-gamma-D-glutamyl-meso-2,6-diaminopimelate + ATP = UDP-N-acetyl-alpha-D-muramoyl-L-alanyl-gamma-D-glutamyl-meso-2,6-diaminopimeloyl-D-alanyl-D-alanine + ADP + phosphate + H(+)</text>
        <dbReference type="Rhea" id="RHEA:28374"/>
        <dbReference type="ChEBI" id="CHEBI:15378"/>
        <dbReference type="ChEBI" id="CHEBI:30616"/>
        <dbReference type="ChEBI" id="CHEBI:43474"/>
        <dbReference type="ChEBI" id="CHEBI:57822"/>
        <dbReference type="ChEBI" id="CHEBI:61386"/>
        <dbReference type="ChEBI" id="CHEBI:83905"/>
        <dbReference type="ChEBI" id="CHEBI:456216"/>
        <dbReference type="EC" id="6.3.2.10"/>
    </reaction>
</comment>
<evidence type="ECO:0000256" key="4">
    <source>
        <dbReference type="ARBA" id="ARBA00022741"/>
    </source>
</evidence>
<dbReference type="EC" id="6.3.2.10" evidence="10 11"/>
<dbReference type="Gene3D" id="3.40.1190.10">
    <property type="entry name" value="Mur-like, catalytic domain"/>
    <property type="match status" value="1"/>
</dbReference>
<evidence type="ECO:0000259" key="12">
    <source>
        <dbReference type="Pfam" id="PF02875"/>
    </source>
</evidence>
<dbReference type="SUPFAM" id="SSF53623">
    <property type="entry name" value="MurD-like peptide ligases, catalytic domain"/>
    <property type="match status" value="1"/>
</dbReference>
<name>A0ABW1UQF0_9LACO</name>
<comment type="catalytic activity">
    <reaction evidence="10">
        <text>UDP-N-acetyl-alpha-D-muramoyl-L-alanyl-gamma-D-glutamyl-L-lysine + D-alanyl-D-alanine + ATP = UDP-N-acetyl-alpha-D-muramoyl-L-alanyl-gamma-D-glutamyl-L-lysyl-D-alanyl-D-alanine + ADP + phosphate + H(+)</text>
        <dbReference type="Rhea" id="RHEA:16085"/>
        <dbReference type="ChEBI" id="CHEBI:15378"/>
        <dbReference type="ChEBI" id="CHEBI:30616"/>
        <dbReference type="ChEBI" id="CHEBI:43474"/>
        <dbReference type="ChEBI" id="CHEBI:57822"/>
        <dbReference type="ChEBI" id="CHEBI:70758"/>
        <dbReference type="ChEBI" id="CHEBI:83903"/>
        <dbReference type="ChEBI" id="CHEBI:456216"/>
        <dbReference type="EC" id="6.3.2.10"/>
    </reaction>
</comment>
<dbReference type="EMBL" id="JBHSSM010000024">
    <property type="protein sequence ID" value="MFC6316179.1"/>
    <property type="molecule type" value="Genomic_DNA"/>
</dbReference>
<dbReference type="Gene3D" id="3.40.1390.10">
    <property type="entry name" value="MurE/MurF, N-terminal domain"/>
    <property type="match status" value="1"/>
</dbReference>
<evidence type="ECO:0000256" key="3">
    <source>
        <dbReference type="ARBA" id="ARBA00022618"/>
    </source>
</evidence>
<dbReference type="InterPro" id="IPR005863">
    <property type="entry name" value="UDP-N-AcMur_synth"/>
</dbReference>
<dbReference type="Proteomes" id="UP001596310">
    <property type="component" value="Unassembled WGS sequence"/>
</dbReference>
<keyword evidence="4 10" id="KW-0547">Nucleotide-binding</keyword>
<dbReference type="SUPFAM" id="SSF63418">
    <property type="entry name" value="MurE/MurF N-terminal domain"/>
    <property type="match status" value="1"/>
</dbReference>
<keyword evidence="3 10" id="KW-0132">Cell division</keyword>
<keyword evidence="6 10" id="KW-0133">Cell shape</keyword>
<feature type="domain" description="Mur ligase central" evidence="13">
    <location>
        <begin position="112"/>
        <end position="294"/>
    </location>
</feature>
<evidence type="ECO:0000256" key="9">
    <source>
        <dbReference type="ARBA" id="ARBA00023316"/>
    </source>
</evidence>
<evidence type="ECO:0000256" key="8">
    <source>
        <dbReference type="ARBA" id="ARBA00023306"/>
    </source>
</evidence>
<sequence>MKMTLSEIVQAIGLDVSETQQRQYQNTVVTSICIDSRQARPGSLFVPLVDQRDGHDFVAQAQMAGAVATFWQTGHPGRPTNLQVIEVAEVLPALQKLAHYYLLKVNPKVVAITGSNGKTTTKDMIAAILAKQHNTAKTQANFNNEIGVPLTILGMETNTEVLVVEMGMDRPGQLQFLSDLVEPDVAVITMIGEAHIEFFGTRDKIADAKMEITHGLKEDGLLIINGDEPLLTTRAATFAPRTFGFKEENYLYPTAMTLTKNHSEFSVNRWPEVSFTVPMIGEFNVLNALAALLVGRHYHVSPDEMAQALAHFQPTENRTQWLTGDAGEEILSDVYNSNPTAVREVVESFIKVAAKGRHVAVLGDMLELGEQAEKLHANLASELDPRHIEEVYLYGDLIKSLDLRLRGVYPPEALHYYPLGQQAALIADLKNDLHYGDMVLLKGSNGMKLKKVVQALL</sequence>
<evidence type="ECO:0000256" key="7">
    <source>
        <dbReference type="ARBA" id="ARBA00022984"/>
    </source>
</evidence>